<feature type="domain" description="PAS" evidence="2">
    <location>
        <begin position="588"/>
        <end position="658"/>
    </location>
</feature>
<name>A0ABU2A954_9BURK</name>
<sequence length="872" mass="95230">MMDSVLPAPPQPEPEPPQLVRRRRWRDRALLLAPVLAFGSVVLTLWAIVVWVVVERPRELLAEQRLQLAVGVRAISLQTEPVLRQAEQALRTVDLWLLTRRSDEALDDASLRELVEGVRKSSRQLVDVVLVSPTGRLHALRDQPDNGSIAGSAVFEQVSGLVPEGITLGAPLQLGGRADDGHTRLPLVMALARPLGDYHLVMALIDLTGVMAAQGPLPTGPQATLVMLRGDGLALARRPERAGFVGRNLFEQFPNARKGLVGHDGFYASSGGASDGLPRIGAFTTLPEFGIKLMLSDTEDAALGDHRRQRSLALAVASAATLGLFLLGRRLVLLQRDARLREATLQATSNAMPLGMFRCDASGRIVYANDTYLRVHGLERKDVDWGWTTLLHPDLRGMLIQRWKHHVAAGEPVHMLRQLRRADDGRLRWIEVRTAPVFVDGHPAGQAGTVEDVTERGEQEKASRMLNAIFDMTPDFIGQAREGGDVTYLNPAARRLLGLQPAAPLDGINLASHFSAEQMDVYERDVRPALLRDGHWLGRVTMQLATARVPMDCLLLAHRDPRGRVETISMLLRDLTEQLVAQRERERSEAMLLAVAHTARAEFIVGDTQARVLFFNAAFAQARGVELADWLGRPLAELFGPQDHAARQPLIAAALRGETCQVDLAAGDSRDARVLDVQYAPLRVHSGGIEGVIAIEVDVTEARREQDRLRLASQTDALTQLLNRAGFEDGARRTLAAGRRTALLYLDLDRFKPVNDQHGHPTGDALLKAIALRLRHALRPGDLVARMGGDEFGVLLPELHTAADAATVADKLVQAVGAPYHIGDLTLDVGVSIGYCVADNGDATLEDLVAAADANLYEAKRAGRGRWRGSSL</sequence>
<dbReference type="PANTHER" id="PTHR44757">
    <property type="entry name" value="DIGUANYLATE CYCLASE DGCP"/>
    <property type="match status" value="1"/>
</dbReference>
<evidence type="ECO:0000256" key="1">
    <source>
        <dbReference type="SAM" id="Phobius"/>
    </source>
</evidence>
<dbReference type="SMART" id="SM00091">
    <property type="entry name" value="PAS"/>
    <property type="match status" value="3"/>
</dbReference>
<dbReference type="Proteomes" id="UP001180825">
    <property type="component" value="Unassembled WGS sequence"/>
</dbReference>
<dbReference type="NCBIfam" id="TIGR00229">
    <property type="entry name" value="sensory_box"/>
    <property type="match status" value="2"/>
</dbReference>
<dbReference type="SMART" id="SM00267">
    <property type="entry name" value="GGDEF"/>
    <property type="match status" value="1"/>
</dbReference>
<dbReference type="RefSeq" id="WP_310328252.1">
    <property type="nucleotide sequence ID" value="NZ_JAVDXV010000003.1"/>
</dbReference>
<dbReference type="SUPFAM" id="SSF55785">
    <property type="entry name" value="PYP-like sensor domain (PAS domain)"/>
    <property type="match status" value="3"/>
</dbReference>
<feature type="transmembrane region" description="Helical" evidence="1">
    <location>
        <begin position="29"/>
        <end position="54"/>
    </location>
</feature>
<evidence type="ECO:0000259" key="4">
    <source>
        <dbReference type="PROSITE" id="PS50887"/>
    </source>
</evidence>
<dbReference type="InterPro" id="IPR000014">
    <property type="entry name" value="PAS"/>
</dbReference>
<evidence type="ECO:0000313" key="6">
    <source>
        <dbReference type="Proteomes" id="UP001180825"/>
    </source>
</evidence>
<feature type="domain" description="PAC" evidence="3">
    <location>
        <begin position="658"/>
        <end position="711"/>
    </location>
</feature>
<keyword evidence="1" id="KW-0812">Transmembrane</keyword>
<feature type="domain" description="GGDEF" evidence="4">
    <location>
        <begin position="739"/>
        <end position="872"/>
    </location>
</feature>
<dbReference type="CDD" id="cd00130">
    <property type="entry name" value="PAS"/>
    <property type="match status" value="3"/>
</dbReference>
<dbReference type="CDD" id="cd12915">
    <property type="entry name" value="PDC2_DGC_like"/>
    <property type="match status" value="1"/>
</dbReference>
<dbReference type="Pfam" id="PF00990">
    <property type="entry name" value="GGDEF"/>
    <property type="match status" value="1"/>
</dbReference>
<keyword evidence="1" id="KW-0472">Membrane</keyword>
<proteinExistence type="predicted"/>
<dbReference type="Gene3D" id="3.30.70.270">
    <property type="match status" value="1"/>
</dbReference>
<dbReference type="InterPro" id="IPR029787">
    <property type="entry name" value="Nucleotide_cyclase"/>
</dbReference>
<dbReference type="PROSITE" id="PS50112">
    <property type="entry name" value="PAS"/>
    <property type="match status" value="3"/>
</dbReference>
<evidence type="ECO:0000259" key="2">
    <source>
        <dbReference type="PROSITE" id="PS50112"/>
    </source>
</evidence>
<dbReference type="SUPFAM" id="SSF55073">
    <property type="entry name" value="Nucleotide cyclase"/>
    <property type="match status" value="1"/>
</dbReference>
<dbReference type="EMBL" id="JAVDXV010000003">
    <property type="protein sequence ID" value="MDR7333012.1"/>
    <property type="molecule type" value="Genomic_DNA"/>
</dbReference>
<dbReference type="InterPro" id="IPR043128">
    <property type="entry name" value="Rev_trsase/Diguanyl_cyclase"/>
</dbReference>
<dbReference type="InterPro" id="IPR000160">
    <property type="entry name" value="GGDEF_dom"/>
</dbReference>
<dbReference type="PROSITE" id="PS50887">
    <property type="entry name" value="GGDEF"/>
    <property type="match status" value="1"/>
</dbReference>
<dbReference type="InterPro" id="IPR001610">
    <property type="entry name" value="PAC"/>
</dbReference>
<protein>
    <submittedName>
        <fullName evidence="5">Diguanylate cyclase (GGDEF)-like protein/PAS domain S-box-containing protein</fullName>
    </submittedName>
</protein>
<reference evidence="5 6" key="1">
    <citation type="submission" date="2023-07" db="EMBL/GenBank/DDBJ databases">
        <title>Sorghum-associated microbial communities from plants grown in Nebraska, USA.</title>
        <authorList>
            <person name="Schachtman D."/>
        </authorList>
    </citation>
    <scope>NUCLEOTIDE SEQUENCE [LARGE SCALE GENOMIC DNA]</scope>
    <source>
        <strain evidence="5 6">BE316</strain>
    </source>
</reference>
<evidence type="ECO:0000313" key="5">
    <source>
        <dbReference type="EMBL" id="MDR7333012.1"/>
    </source>
</evidence>
<dbReference type="PROSITE" id="PS50113">
    <property type="entry name" value="PAC"/>
    <property type="match status" value="1"/>
</dbReference>
<dbReference type="SMART" id="SM00086">
    <property type="entry name" value="PAC"/>
    <property type="match status" value="2"/>
</dbReference>
<dbReference type="InterPro" id="IPR052155">
    <property type="entry name" value="Biofilm_reg_signaling"/>
</dbReference>
<organism evidence="5 6">
    <name type="scientific">Roseateles asaccharophilus</name>
    <dbReference type="NCBI Taxonomy" id="582607"/>
    <lineage>
        <taxon>Bacteria</taxon>
        <taxon>Pseudomonadati</taxon>
        <taxon>Pseudomonadota</taxon>
        <taxon>Betaproteobacteria</taxon>
        <taxon>Burkholderiales</taxon>
        <taxon>Sphaerotilaceae</taxon>
        <taxon>Roseateles</taxon>
    </lineage>
</organism>
<feature type="domain" description="PAS" evidence="2">
    <location>
        <begin position="341"/>
        <end position="383"/>
    </location>
</feature>
<comment type="caution">
    <text evidence="5">The sequence shown here is derived from an EMBL/GenBank/DDBJ whole genome shotgun (WGS) entry which is preliminary data.</text>
</comment>
<dbReference type="Gene3D" id="3.30.450.20">
    <property type="entry name" value="PAS domain"/>
    <property type="match status" value="5"/>
</dbReference>
<evidence type="ECO:0000259" key="3">
    <source>
        <dbReference type="PROSITE" id="PS50113"/>
    </source>
</evidence>
<dbReference type="InterPro" id="IPR035965">
    <property type="entry name" value="PAS-like_dom_sf"/>
</dbReference>
<keyword evidence="6" id="KW-1185">Reference proteome</keyword>
<dbReference type="InterPro" id="IPR013656">
    <property type="entry name" value="PAS_4"/>
</dbReference>
<dbReference type="NCBIfam" id="TIGR00254">
    <property type="entry name" value="GGDEF"/>
    <property type="match status" value="1"/>
</dbReference>
<accession>A0ABU2A954</accession>
<dbReference type="CDD" id="cd01949">
    <property type="entry name" value="GGDEF"/>
    <property type="match status" value="1"/>
</dbReference>
<keyword evidence="1" id="KW-1133">Transmembrane helix</keyword>
<feature type="domain" description="PAS" evidence="2">
    <location>
        <begin position="462"/>
        <end position="533"/>
    </location>
</feature>
<dbReference type="PANTHER" id="PTHR44757:SF2">
    <property type="entry name" value="BIOFILM ARCHITECTURE MAINTENANCE PROTEIN MBAA"/>
    <property type="match status" value="1"/>
</dbReference>
<dbReference type="Pfam" id="PF08448">
    <property type="entry name" value="PAS_4"/>
    <property type="match status" value="3"/>
</dbReference>
<gene>
    <name evidence="5" type="ORF">J2X21_002145</name>
</gene>
<dbReference type="InterPro" id="IPR000700">
    <property type="entry name" value="PAS-assoc_C"/>
</dbReference>